<gene>
    <name evidence="1" type="ordered locus">Cyan7425_0732</name>
</gene>
<dbReference type="KEGG" id="cyn:Cyan7425_0732"/>
<sequence>MSISGITILLAPSSDALPQRSTPQPATWVKLRHLPSPLSFDEALLLCREDEQRWVAWVPDFGELILSPEQFEHGQDKSGPIQPI</sequence>
<name>B8HVU1_CYAP4</name>
<organism evidence="1">
    <name type="scientific">Cyanothece sp. (strain PCC 7425 / ATCC 29141)</name>
    <dbReference type="NCBI Taxonomy" id="395961"/>
    <lineage>
        <taxon>Bacteria</taxon>
        <taxon>Bacillati</taxon>
        <taxon>Cyanobacteriota</taxon>
        <taxon>Cyanophyceae</taxon>
        <taxon>Gomontiellales</taxon>
        <taxon>Cyanothecaceae</taxon>
        <taxon>Cyanothece</taxon>
    </lineage>
</organism>
<dbReference type="AlphaFoldDB" id="B8HVU1"/>
<reference evidence="1" key="1">
    <citation type="submission" date="2009-01" db="EMBL/GenBank/DDBJ databases">
        <title>Complete sequence of chromosome Cyanothece sp. PCC 7425.</title>
        <authorList>
            <consortium name="US DOE Joint Genome Institute"/>
            <person name="Lucas S."/>
            <person name="Copeland A."/>
            <person name="Lapidus A."/>
            <person name="Glavina del Rio T."/>
            <person name="Dalin E."/>
            <person name="Tice H."/>
            <person name="Bruce D."/>
            <person name="Goodwin L."/>
            <person name="Pitluck S."/>
            <person name="Sims D."/>
            <person name="Meineke L."/>
            <person name="Brettin T."/>
            <person name="Detter J.C."/>
            <person name="Han C."/>
            <person name="Larimer F."/>
            <person name="Land M."/>
            <person name="Hauser L."/>
            <person name="Kyrpides N."/>
            <person name="Ovchinnikova G."/>
            <person name="Liberton M."/>
            <person name="Stoeckel J."/>
            <person name="Banerjee A."/>
            <person name="Singh A."/>
            <person name="Page L."/>
            <person name="Sato H."/>
            <person name="Zhao L."/>
            <person name="Sherman L."/>
            <person name="Pakrasi H."/>
            <person name="Richardson P."/>
        </authorList>
    </citation>
    <scope>NUCLEOTIDE SEQUENCE</scope>
    <source>
        <strain evidence="1">PCC 7425</strain>
    </source>
</reference>
<dbReference type="HOGENOM" id="CLU_192803_0_0_3"/>
<dbReference type="EMBL" id="CP001344">
    <property type="protein sequence ID" value="ACL43119.1"/>
    <property type="molecule type" value="Genomic_DNA"/>
</dbReference>
<accession>B8HVU1</accession>
<dbReference type="eggNOG" id="ENOG5033AKM">
    <property type="taxonomic scope" value="Bacteria"/>
</dbReference>
<proteinExistence type="predicted"/>
<protein>
    <submittedName>
        <fullName evidence="1">Uncharacterized protein</fullName>
    </submittedName>
</protein>
<evidence type="ECO:0000313" key="1">
    <source>
        <dbReference type="EMBL" id="ACL43119.1"/>
    </source>
</evidence>